<dbReference type="Gene3D" id="3.10.450.10">
    <property type="match status" value="1"/>
</dbReference>
<dbReference type="EMBL" id="JAUIZM010000003">
    <property type="protein sequence ID" value="KAK1395503.1"/>
    <property type="molecule type" value="Genomic_DNA"/>
</dbReference>
<dbReference type="InterPro" id="IPR000010">
    <property type="entry name" value="Cystatin_dom"/>
</dbReference>
<dbReference type="PANTHER" id="PTHR47364:SF2">
    <property type="entry name" value="CYSTEINE PROTEINASE INHIBITOR 5"/>
    <property type="match status" value="1"/>
</dbReference>
<reference evidence="5" key="2">
    <citation type="submission" date="2023-05" db="EMBL/GenBank/DDBJ databases">
        <authorList>
            <person name="Schelkunov M.I."/>
        </authorList>
    </citation>
    <scope>NUCLEOTIDE SEQUENCE</scope>
    <source>
        <strain evidence="5">Hsosn_3</strain>
        <tissue evidence="5">Leaf</tissue>
    </source>
</reference>
<dbReference type="PANTHER" id="PTHR47364">
    <property type="entry name" value="CYSTEINE PROTEINASE INHIBITOR 5"/>
    <property type="match status" value="1"/>
</dbReference>
<dbReference type="Pfam" id="PF16845">
    <property type="entry name" value="SQAPI"/>
    <property type="match status" value="1"/>
</dbReference>
<evidence type="ECO:0000259" key="4">
    <source>
        <dbReference type="Pfam" id="PF16845"/>
    </source>
</evidence>
<name>A0AAD8J2P6_9APIA</name>
<accession>A0AAD8J2P6</accession>
<feature type="domain" description="Cystatin" evidence="4">
    <location>
        <begin position="40"/>
        <end position="109"/>
    </location>
</feature>
<evidence type="ECO:0000313" key="5">
    <source>
        <dbReference type="EMBL" id="KAK1395503.1"/>
    </source>
</evidence>
<keyword evidence="1" id="KW-0646">Protease inhibitor</keyword>
<dbReference type="AlphaFoldDB" id="A0AAD8J2P6"/>
<reference evidence="5" key="1">
    <citation type="submission" date="2023-02" db="EMBL/GenBank/DDBJ databases">
        <title>Genome of toxic invasive species Heracleum sosnowskyi carries increased number of genes despite the absence of recent whole-genome duplications.</title>
        <authorList>
            <person name="Schelkunov M."/>
            <person name="Shtratnikova V."/>
            <person name="Makarenko M."/>
            <person name="Klepikova A."/>
            <person name="Omelchenko D."/>
            <person name="Novikova G."/>
            <person name="Obukhova E."/>
            <person name="Bogdanov V."/>
            <person name="Penin A."/>
            <person name="Logacheva M."/>
        </authorList>
    </citation>
    <scope>NUCLEOTIDE SEQUENCE</scope>
    <source>
        <strain evidence="5">Hsosn_3</strain>
        <tissue evidence="5">Leaf</tissue>
    </source>
</reference>
<gene>
    <name evidence="5" type="ORF">POM88_014559</name>
</gene>
<sequence length="124" mass="14145">MALKLDSLLITLLTLTTLIIHSAQCSDIIPETLTNWWKPIKHLKDPKVEEIGKLFVTTYNALKNKSLEYESVIQGETQVVVAGVKYRLTTSAKEEGVSRNFVVIYFQHPVTRTGKFTYLRHLPN</sequence>
<evidence type="ECO:0000256" key="3">
    <source>
        <dbReference type="SAM" id="SignalP"/>
    </source>
</evidence>
<evidence type="ECO:0000256" key="2">
    <source>
        <dbReference type="ARBA" id="ARBA00022704"/>
    </source>
</evidence>
<evidence type="ECO:0000256" key="1">
    <source>
        <dbReference type="ARBA" id="ARBA00022690"/>
    </source>
</evidence>
<keyword evidence="6" id="KW-1185">Reference proteome</keyword>
<dbReference type="GO" id="GO:0004869">
    <property type="term" value="F:cysteine-type endopeptidase inhibitor activity"/>
    <property type="evidence" value="ECO:0007669"/>
    <property type="project" value="UniProtKB-KW"/>
</dbReference>
<feature type="signal peptide" evidence="3">
    <location>
        <begin position="1"/>
        <end position="25"/>
    </location>
</feature>
<dbReference type="Proteomes" id="UP001237642">
    <property type="component" value="Unassembled WGS sequence"/>
</dbReference>
<comment type="caution">
    <text evidence="5">The sequence shown here is derived from an EMBL/GenBank/DDBJ whole genome shotgun (WGS) entry which is preliminary data.</text>
</comment>
<protein>
    <recommendedName>
        <fullName evidence="4">Cystatin domain-containing protein</fullName>
    </recommendedName>
</protein>
<dbReference type="SUPFAM" id="SSF54403">
    <property type="entry name" value="Cystatin/monellin"/>
    <property type="match status" value="1"/>
</dbReference>
<proteinExistence type="predicted"/>
<feature type="chain" id="PRO_5042056199" description="Cystatin domain-containing protein" evidence="3">
    <location>
        <begin position="26"/>
        <end position="124"/>
    </location>
</feature>
<evidence type="ECO:0000313" key="6">
    <source>
        <dbReference type="Proteomes" id="UP001237642"/>
    </source>
</evidence>
<organism evidence="5 6">
    <name type="scientific">Heracleum sosnowskyi</name>
    <dbReference type="NCBI Taxonomy" id="360622"/>
    <lineage>
        <taxon>Eukaryota</taxon>
        <taxon>Viridiplantae</taxon>
        <taxon>Streptophyta</taxon>
        <taxon>Embryophyta</taxon>
        <taxon>Tracheophyta</taxon>
        <taxon>Spermatophyta</taxon>
        <taxon>Magnoliopsida</taxon>
        <taxon>eudicotyledons</taxon>
        <taxon>Gunneridae</taxon>
        <taxon>Pentapetalae</taxon>
        <taxon>asterids</taxon>
        <taxon>campanulids</taxon>
        <taxon>Apiales</taxon>
        <taxon>Apiaceae</taxon>
        <taxon>Apioideae</taxon>
        <taxon>apioid superclade</taxon>
        <taxon>Tordylieae</taxon>
        <taxon>Tordyliinae</taxon>
        <taxon>Heracleum</taxon>
    </lineage>
</organism>
<keyword evidence="2" id="KW-0789">Thiol protease inhibitor</keyword>
<dbReference type="InterPro" id="IPR046350">
    <property type="entry name" value="Cystatin_sf"/>
</dbReference>
<keyword evidence="3" id="KW-0732">Signal</keyword>